<proteinExistence type="predicted"/>
<keyword evidence="2" id="KW-1185">Reference proteome</keyword>
<reference evidence="1" key="1">
    <citation type="submission" date="2020-04" db="EMBL/GenBank/DDBJ databases">
        <title>Analysis of mating type loci in Filobasidium floriforme.</title>
        <authorList>
            <person name="Nowrousian M."/>
        </authorList>
    </citation>
    <scope>NUCLEOTIDE SEQUENCE</scope>
    <source>
        <strain evidence="1">CBS 6242</strain>
    </source>
</reference>
<dbReference type="AlphaFoldDB" id="A0A8K0JJB1"/>
<dbReference type="Proteomes" id="UP000812966">
    <property type="component" value="Unassembled WGS sequence"/>
</dbReference>
<comment type="caution">
    <text evidence="1">The sequence shown here is derived from an EMBL/GenBank/DDBJ whole genome shotgun (WGS) entry which is preliminary data.</text>
</comment>
<evidence type="ECO:0000313" key="1">
    <source>
        <dbReference type="EMBL" id="KAG7531642.1"/>
    </source>
</evidence>
<protein>
    <submittedName>
        <fullName evidence="1">Uncharacterized protein</fullName>
    </submittedName>
</protein>
<name>A0A8K0JJB1_9TREE</name>
<sequence>MLFKSKNVRATLTGLSSKEGLLLDIPSNGRLVACSGDTIRGVVQLEDPGKIESLSIEFAGYQYVSVEAMSTAYNTTGFNTVTALGGVDAQVGAARASAKPVNHRVATKLFSTVQHISKAEAGSAGGVVNFDFVFPDQDERGTRMPPSLQLESTRFAGGSVGYCRYQVTVLVERKSMGRTKSESIILPILYMPFSLSSSPPSLAPISALLARTDPNQVPDVPEKWKAEVVKDAWEVAASGGIGGLFRKKSRGDEATEGVVRVQFATPNLDLWPPSRPIPYHLLLTFTSRTPSSIDLTRSEISFDLKQRIQTNKRSAGVAKAFEEVIEPSRSSAMGSGSGTDVTVGPKGFGFELTKDGIWSGTEEDGDGWSKVMVQMGTVQINGLPTIFTDVTSLVYQLRMTINLPSDSAFADKKKTFVLDQPILSSPIYEGHPGLPSDEDQSLERRKLLEQMLKMVGKDYWEDEEDFGWFRGDPVGGVGMAGDSYKKLAIDTT</sequence>
<gene>
    <name evidence="1" type="ORF">FFLO_04226</name>
</gene>
<evidence type="ECO:0000313" key="2">
    <source>
        <dbReference type="Proteomes" id="UP000812966"/>
    </source>
</evidence>
<dbReference type="EMBL" id="JABELV010000086">
    <property type="protein sequence ID" value="KAG7531642.1"/>
    <property type="molecule type" value="Genomic_DNA"/>
</dbReference>
<dbReference type="Gene3D" id="2.60.40.640">
    <property type="match status" value="1"/>
</dbReference>
<accession>A0A8K0JJB1</accession>
<dbReference type="InterPro" id="IPR014752">
    <property type="entry name" value="Arrestin-like_C"/>
</dbReference>
<organism evidence="1 2">
    <name type="scientific">Filobasidium floriforme</name>
    <dbReference type="NCBI Taxonomy" id="5210"/>
    <lineage>
        <taxon>Eukaryota</taxon>
        <taxon>Fungi</taxon>
        <taxon>Dikarya</taxon>
        <taxon>Basidiomycota</taxon>
        <taxon>Agaricomycotina</taxon>
        <taxon>Tremellomycetes</taxon>
        <taxon>Filobasidiales</taxon>
        <taxon>Filobasidiaceae</taxon>
        <taxon>Filobasidium</taxon>
    </lineage>
</organism>